<keyword evidence="2" id="KW-1185">Reference proteome</keyword>
<dbReference type="Proteomes" id="UP001464891">
    <property type="component" value="Unassembled WGS sequence"/>
</dbReference>
<dbReference type="EMBL" id="JAMPKM010000004">
    <property type="protein sequence ID" value="MEP0817269.1"/>
    <property type="molecule type" value="Genomic_DNA"/>
</dbReference>
<gene>
    <name evidence="1" type="ORF">NC998_09185</name>
</gene>
<evidence type="ECO:0000313" key="1">
    <source>
        <dbReference type="EMBL" id="MEP0817269.1"/>
    </source>
</evidence>
<accession>A0ABV0J668</accession>
<reference evidence="1 2" key="1">
    <citation type="submission" date="2022-04" db="EMBL/GenBank/DDBJ databases">
        <title>Positive selection, recombination, and allopatry shape intraspecific diversity of widespread and dominant cyanobacteria.</title>
        <authorList>
            <person name="Wei J."/>
            <person name="Shu W."/>
            <person name="Hu C."/>
        </authorList>
    </citation>
    <scope>NUCLEOTIDE SEQUENCE [LARGE SCALE GENOMIC DNA]</scope>
    <source>
        <strain evidence="1 2">GB2-A4</strain>
    </source>
</reference>
<dbReference type="RefSeq" id="WP_190438140.1">
    <property type="nucleotide sequence ID" value="NZ_JAMPKM010000004.1"/>
</dbReference>
<organism evidence="1 2">
    <name type="scientific">Trichocoleus desertorum GB2-A4</name>
    <dbReference type="NCBI Taxonomy" id="2933944"/>
    <lineage>
        <taxon>Bacteria</taxon>
        <taxon>Bacillati</taxon>
        <taxon>Cyanobacteriota</taxon>
        <taxon>Cyanophyceae</taxon>
        <taxon>Leptolyngbyales</taxon>
        <taxon>Trichocoleusaceae</taxon>
        <taxon>Trichocoleus</taxon>
    </lineage>
</organism>
<comment type="caution">
    <text evidence="1">The sequence shown here is derived from an EMBL/GenBank/DDBJ whole genome shotgun (WGS) entry which is preliminary data.</text>
</comment>
<proteinExistence type="predicted"/>
<evidence type="ECO:0000313" key="2">
    <source>
        <dbReference type="Proteomes" id="UP001464891"/>
    </source>
</evidence>
<sequence>MTPLMLRQLWAVVESAQAQILLNLDDSSLAQWLLRQLKAQQSLDSDETNMLNAYIHTKMPLIRDLAEERLVPHS</sequence>
<name>A0ABV0J668_9CYAN</name>
<protein>
    <submittedName>
        <fullName evidence="1">Uncharacterized protein</fullName>
    </submittedName>
</protein>